<dbReference type="Proteomes" id="UP000007797">
    <property type="component" value="Unassembled WGS sequence"/>
</dbReference>
<dbReference type="OrthoDB" id="29098at2759"/>
<dbReference type="PANTHER" id="PTHR13383">
    <property type="entry name" value="RIBONUCLEASE H2 SUBUNIT B"/>
    <property type="match status" value="1"/>
</dbReference>
<keyword evidence="3" id="KW-0539">Nucleus</keyword>
<evidence type="ECO:0000256" key="2">
    <source>
        <dbReference type="ARBA" id="ARBA00019062"/>
    </source>
</evidence>
<dbReference type="Pfam" id="PF09468">
    <property type="entry name" value="RNase_H2-Ydr279"/>
    <property type="match status" value="1"/>
</dbReference>
<dbReference type="OMA" id="CDANTLL"/>
<evidence type="ECO:0000313" key="9">
    <source>
        <dbReference type="EMBL" id="EGG13960.1"/>
    </source>
</evidence>
<dbReference type="GeneID" id="14865467"/>
<feature type="compositionally biased region" description="Low complexity" evidence="6">
    <location>
        <begin position="86"/>
        <end position="97"/>
    </location>
</feature>
<dbReference type="GO" id="GO:0032299">
    <property type="term" value="C:ribonuclease H2 complex"/>
    <property type="evidence" value="ECO:0007669"/>
    <property type="project" value="InterPro"/>
</dbReference>
<gene>
    <name evidence="9" type="ORF">DFA_11721</name>
</gene>
<keyword evidence="10" id="KW-1185">Reference proteome</keyword>
<evidence type="ECO:0000256" key="3">
    <source>
        <dbReference type="ARBA" id="ARBA00023242"/>
    </source>
</evidence>
<dbReference type="KEGG" id="dfa:DFA_11721"/>
<evidence type="ECO:0000313" key="10">
    <source>
        <dbReference type="Proteomes" id="UP000007797"/>
    </source>
</evidence>
<evidence type="ECO:0000256" key="1">
    <source>
        <dbReference type="ARBA" id="ARBA00004123"/>
    </source>
</evidence>
<evidence type="ECO:0000259" key="7">
    <source>
        <dbReference type="Pfam" id="PF09468"/>
    </source>
</evidence>
<dbReference type="EMBL" id="GL883029">
    <property type="protein sequence ID" value="EGG13960.1"/>
    <property type="molecule type" value="Genomic_DNA"/>
</dbReference>
<dbReference type="GO" id="GO:0005654">
    <property type="term" value="C:nucleoplasm"/>
    <property type="evidence" value="ECO:0007669"/>
    <property type="project" value="TreeGrafter"/>
</dbReference>
<evidence type="ECO:0000259" key="8">
    <source>
        <dbReference type="Pfam" id="PF17745"/>
    </source>
</evidence>
<dbReference type="GO" id="GO:0006401">
    <property type="term" value="P:RNA catabolic process"/>
    <property type="evidence" value="ECO:0007669"/>
    <property type="project" value="TreeGrafter"/>
</dbReference>
<feature type="domain" description="Ribonuclease H2 subunit B wHTH" evidence="7">
    <location>
        <begin position="172"/>
        <end position="282"/>
    </location>
</feature>
<dbReference type="RefSeq" id="XP_004350668.1">
    <property type="nucleotide sequence ID" value="XM_004350617.1"/>
</dbReference>
<dbReference type="InterPro" id="IPR041195">
    <property type="entry name" value="Rnh202_N"/>
</dbReference>
<dbReference type="Gene3D" id="1.10.20.120">
    <property type="match status" value="1"/>
</dbReference>
<protein>
    <recommendedName>
        <fullName evidence="2">Ribonuclease H2 subunit B</fullName>
    </recommendedName>
    <alternativeName>
        <fullName evidence="5">Ribonuclease HI subunit B</fullName>
    </alternativeName>
</protein>
<organism evidence="9 10">
    <name type="scientific">Cavenderia fasciculata</name>
    <name type="common">Slime mold</name>
    <name type="synonym">Dictyostelium fasciculatum</name>
    <dbReference type="NCBI Taxonomy" id="261658"/>
    <lineage>
        <taxon>Eukaryota</taxon>
        <taxon>Amoebozoa</taxon>
        <taxon>Evosea</taxon>
        <taxon>Eumycetozoa</taxon>
        <taxon>Dictyostelia</taxon>
        <taxon>Acytosteliales</taxon>
        <taxon>Cavenderiaceae</taxon>
        <taxon>Cavenderia</taxon>
    </lineage>
</organism>
<dbReference type="STRING" id="1054147.F4QE13"/>
<accession>F4QE13</accession>
<dbReference type="InterPro" id="IPR040456">
    <property type="entry name" value="RNase_H2_suB"/>
</dbReference>
<comment type="subcellular location">
    <subcellularLocation>
        <location evidence="1">Nucleus</location>
    </subcellularLocation>
</comment>
<dbReference type="PANTHER" id="PTHR13383:SF11">
    <property type="entry name" value="RIBONUCLEASE H2 SUBUNIT B"/>
    <property type="match status" value="1"/>
</dbReference>
<dbReference type="Pfam" id="PF17745">
    <property type="entry name" value="Ydr279_N"/>
    <property type="match status" value="1"/>
</dbReference>
<dbReference type="AlphaFoldDB" id="F4QE13"/>
<evidence type="ECO:0000256" key="5">
    <source>
        <dbReference type="ARBA" id="ARBA00033464"/>
    </source>
</evidence>
<feature type="region of interest" description="Disordered" evidence="6">
    <location>
        <begin position="1"/>
        <end position="66"/>
    </location>
</feature>
<feature type="region of interest" description="Disordered" evidence="6">
    <location>
        <begin position="80"/>
        <end position="103"/>
    </location>
</feature>
<evidence type="ECO:0000256" key="6">
    <source>
        <dbReference type="SAM" id="MobiDB-lite"/>
    </source>
</evidence>
<evidence type="ECO:0000256" key="4">
    <source>
        <dbReference type="ARBA" id="ARBA00024778"/>
    </source>
</evidence>
<feature type="domain" description="Rnh202 triple barrel" evidence="8">
    <location>
        <begin position="100"/>
        <end position="158"/>
    </location>
</feature>
<dbReference type="Gene3D" id="2.20.25.530">
    <property type="match status" value="1"/>
</dbReference>
<dbReference type="InterPro" id="IPR019024">
    <property type="entry name" value="RNase_H2_suB_wHTH"/>
</dbReference>
<proteinExistence type="predicted"/>
<sequence length="366" mass="41294">MSSRRKVEDSYEESDGEDEEDLFSGGEGEGGEEEEEDDGKAKKRKYKSPSKTTTEPKSKPIPQLPYTDRMFILYNNKKNQLKQEKQQSSSSSSSPNSHKGKHIISIPHPKTLQESRFIIDCDANTLLEINNLNQKPSSWLVNDGVRHDGSLYITTPFDPMFIMIRYLEDRDDKFTNLSSIKEEPTYAKLTQKGFKWDEDQIIMVCDWKDLINDRFYKLNKDKLLKWLQVKVNTLVSYLKISNINVCVGGSNLIIQTKSNKIIPEETWKMMAIDFIGEYLSDSNLSLLTNSYGNITIRSISAIINNSTSSNVKGIDPLVYNASATAFSTPGEFKLGAPAPAKKSAKAKALLVAPKSNSKISDFFVKK</sequence>
<feature type="compositionally biased region" description="Acidic residues" evidence="6">
    <location>
        <begin position="10"/>
        <end position="22"/>
    </location>
</feature>
<reference evidence="10" key="1">
    <citation type="journal article" date="2011" name="Genome Res.">
        <title>Phylogeny-wide analysis of social amoeba genomes highlights ancient origins for complex intercellular communication.</title>
        <authorList>
            <person name="Heidel A.J."/>
            <person name="Lawal H.M."/>
            <person name="Felder M."/>
            <person name="Schilde C."/>
            <person name="Helps N.R."/>
            <person name="Tunggal B."/>
            <person name="Rivero F."/>
            <person name="John U."/>
            <person name="Schleicher M."/>
            <person name="Eichinger L."/>
            <person name="Platzer M."/>
            <person name="Noegel A.A."/>
            <person name="Schaap P."/>
            <person name="Gloeckner G."/>
        </authorList>
    </citation>
    <scope>NUCLEOTIDE SEQUENCE [LARGE SCALE GENOMIC DNA]</scope>
    <source>
        <strain evidence="10">SH3</strain>
    </source>
</reference>
<feature type="compositionally biased region" description="Acidic residues" evidence="6">
    <location>
        <begin position="29"/>
        <end position="38"/>
    </location>
</feature>
<name>F4QE13_CACFS</name>
<comment type="function">
    <text evidence="4">Non catalytic subunit of RNase H2, an endonuclease that specifically degrades the RNA of RNA:DNA hybrids. Participates in DNA replication, possibly by mediating the removal of lagging-strand Okazaki fragment RNA primers during DNA replication. Mediates the excision of single ribonucleotides from DNA:RNA duplexes.</text>
</comment>